<reference evidence="1 2" key="1">
    <citation type="submission" date="2018-08" db="EMBL/GenBank/DDBJ databases">
        <title>Acidipila sp. 4G-K13, an acidobacterium isolated from forest soil.</title>
        <authorList>
            <person name="Gao Z.-H."/>
            <person name="Qiu L.-H."/>
        </authorList>
    </citation>
    <scope>NUCLEOTIDE SEQUENCE [LARGE SCALE GENOMIC DNA]</scope>
    <source>
        <strain evidence="1 2">4G-K13</strain>
    </source>
</reference>
<evidence type="ECO:0000313" key="2">
    <source>
        <dbReference type="Proteomes" id="UP000264702"/>
    </source>
</evidence>
<dbReference type="Proteomes" id="UP000264702">
    <property type="component" value="Unassembled WGS sequence"/>
</dbReference>
<accession>A0A372IRF0</accession>
<comment type="caution">
    <text evidence="1">The sequence shown here is derived from an EMBL/GenBank/DDBJ whole genome shotgun (WGS) entry which is preliminary data.</text>
</comment>
<protein>
    <submittedName>
        <fullName evidence="1">Uncharacterized protein</fullName>
    </submittedName>
</protein>
<dbReference type="AlphaFoldDB" id="A0A372IRF0"/>
<sequence length="107" mass="11340">MSSVPGFNPQSEQQQTAYIISGEDVFRVTADNIVQAIAGANDAAFEGVAKLKAAAALVQLTNTYNERPSELRQMARELAAEGMRLLAQVKTAAPTSAEGDRPFLATA</sequence>
<name>A0A372IRF0_9BACT</name>
<dbReference type="OrthoDB" id="122289at2"/>
<gene>
    <name evidence="1" type="ORF">D0Y96_04140</name>
</gene>
<proteinExistence type="predicted"/>
<dbReference type="EMBL" id="QVQT01000002">
    <property type="protein sequence ID" value="RFU17359.1"/>
    <property type="molecule type" value="Genomic_DNA"/>
</dbReference>
<organism evidence="1 2">
    <name type="scientific">Paracidobacterium acidisoli</name>
    <dbReference type="NCBI Taxonomy" id="2303751"/>
    <lineage>
        <taxon>Bacteria</taxon>
        <taxon>Pseudomonadati</taxon>
        <taxon>Acidobacteriota</taxon>
        <taxon>Terriglobia</taxon>
        <taxon>Terriglobales</taxon>
        <taxon>Acidobacteriaceae</taxon>
        <taxon>Paracidobacterium</taxon>
    </lineage>
</organism>
<evidence type="ECO:0000313" key="1">
    <source>
        <dbReference type="EMBL" id="RFU17359.1"/>
    </source>
</evidence>
<keyword evidence="2" id="KW-1185">Reference proteome</keyword>
<dbReference type="RefSeq" id="WP_117298107.1">
    <property type="nucleotide sequence ID" value="NZ_QVQT02000002.1"/>
</dbReference>